<proteinExistence type="predicted"/>
<gene>
    <name evidence="1" type="ORF">SDC9_164932</name>
</gene>
<sequence length="70" mass="7143">MSGLAALGEDNQHVVADSGFKDAECLVHKGTIAISFLAQEFGTDAQAGGNDVGGMVHSVALQNGEITVKN</sequence>
<reference evidence="1" key="1">
    <citation type="submission" date="2019-08" db="EMBL/GenBank/DDBJ databases">
        <authorList>
            <person name="Kucharzyk K."/>
            <person name="Murdoch R.W."/>
            <person name="Higgins S."/>
            <person name="Loffler F."/>
        </authorList>
    </citation>
    <scope>NUCLEOTIDE SEQUENCE</scope>
</reference>
<name>A0A645FSZ3_9ZZZZ</name>
<comment type="caution">
    <text evidence="1">The sequence shown here is derived from an EMBL/GenBank/DDBJ whole genome shotgun (WGS) entry which is preliminary data.</text>
</comment>
<dbReference type="AlphaFoldDB" id="A0A645FSZ3"/>
<accession>A0A645FSZ3</accession>
<protein>
    <submittedName>
        <fullName evidence="1">Uncharacterized protein</fullName>
    </submittedName>
</protein>
<organism evidence="1">
    <name type="scientific">bioreactor metagenome</name>
    <dbReference type="NCBI Taxonomy" id="1076179"/>
    <lineage>
        <taxon>unclassified sequences</taxon>
        <taxon>metagenomes</taxon>
        <taxon>ecological metagenomes</taxon>
    </lineage>
</organism>
<evidence type="ECO:0000313" key="1">
    <source>
        <dbReference type="EMBL" id="MPN17577.1"/>
    </source>
</evidence>
<dbReference type="EMBL" id="VSSQ01064743">
    <property type="protein sequence ID" value="MPN17577.1"/>
    <property type="molecule type" value="Genomic_DNA"/>
</dbReference>